<dbReference type="InterPro" id="IPR041238">
    <property type="entry name" value="Rap1a"/>
</dbReference>
<dbReference type="Pfam" id="PF18602">
    <property type="entry name" value="Rap1a"/>
    <property type="match status" value="1"/>
</dbReference>
<feature type="domain" description="Rap1a immunity protein" evidence="2">
    <location>
        <begin position="56"/>
        <end position="131"/>
    </location>
</feature>
<sequence length="137" mass="15080">MSLKCVLAAPLVLLSLSGTAWSASESQPADDTSNLLRDTALLSRNDVNLSGERFLNAWLSKTDERERIKANMYLLGVMDATEGTAWCSYKLALPGSLREGLFDYMNKLSPERKKERASVLITEALAKDLPCGETKPK</sequence>
<feature type="chain" id="PRO_5001864686" description="Rap1a immunity protein domain-containing protein" evidence="1">
    <location>
        <begin position="23"/>
        <end position="137"/>
    </location>
</feature>
<evidence type="ECO:0000313" key="3">
    <source>
        <dbReference type="EMBL" id="GAL56531.1"/>
    </source>
</evidence>
<comment type="caution">
    <text evidence="3">The sequence shown here is derived from an EMBL/GenBank/DDBJ whole genome shotgun (WGS) entry which is preliminary data.</text>
</comment>
<dbReference type="Gene3D" id="1.10.890.40">
    <property type="match status" value="1"/>
</dbReference>
<evidence type="ECO:0000259" key="2">
    <source>
        <dbReference type="Pfam" id="PF18602"/>
    </source>
</evidence>
<dbReference type="Proteomes" id="UP000029462">
    <property type="component" value="Unassembled WGS sequence"/>
</dbReference>
<proteinExistence type="predicted"/>
<name>A0A090UVL3_PSEVU</name>
<protein>
    <recommendedName>
        <fullName evidence="2">Rap1a immunity protein domain-containing protein</fullName>
    </recommendedName>
</protein>
<keyword evidence="4" id="KW-1185">Reference proteome</keyword>
<evidence type="ECO:0000256" key="1">
    <source>
        <dbReference type="SAM" id="SignalP"/>
    </source>
</evidence>
<gene>
    <name evidence="3" type="ORF">EV102420_02_01350</name>
</gene>
<dbReference type="EMBL" id="BBMZ01000002">
    <property type="protein sequence ID" value="GAL56531.1"/>
    <property type="molecule type" value="Genomic_DNA"/>
</dbReference>
<dbReference type="STRING" id="1115515.EV102420_02_01350"/>
<feature type="signal peptide" evidence="1">
    <location>
        <begin position="1"/>
        <end position="22"/>
    </location>
</feature>
<dbReference type="AlphaFoldDB" id="A0A090UVL3"/>
<accession>A0A090UVL3</accession>
<dbReference type="RefSeq" id="WP_042387794.1">
    <property type="nucleotide sequence ID" value="NZ_BBMZ01000002.1"/>
</dbReference>
<organism evidence="3 4">
    <name type="scientific">Pseudescherichia vulneris NBRC 102420</name>
    <dbReference type="NCBI Taxonomy" id="1115515"/>
    <lineage>
        <taxon>Bacteria</taxon>
        <taxon>Pseudomonadati</taxon>
        <taxon>Pseudomonadota</taxon>
        <taxon>Gammaproteobacteria</taxon>
        <taxon>Enterobacterales</taxon>
        <taxon>Enterobacteriaceae</taxon>
        <taxon>Pseudescherichia</taxon>
    </lineage>
</organism>
<dbReference type="eggNOG" id="ENOG5032Y3B">
    <property type="taxonomic scope" value="Bacteria"/>
</dbReference>
<keyword evidence="1" id="KW-0732">Signal</keyword>
<evidence type="ECO:0000313" key="4">
    <source>
        <dbReference type="Proteomes" id="UP000029462"/>
    </source>
</evidence>
<reference evidence="3 4" key="1">
    <citation type="submission" date="2014-09" db="EMBL/GenBank/DDBJ databases">
        <title>Whole genome shotgun sequence of Escherichia vulneris NBRC 102420.</title>
        <authorList>
            <person name="Yoshida Y."/>
            <person name="Hosoyama A."/>
            <person name="Tsuchikane K."/>
            <person name="Ohji S."/>
            <person name="Ichikawa N."/>
            <person name="Kimura A."/>
            <person name="Yamazoe A."/>
            <person name="Ezaki T."/>
            <person name="Fujita N."/>
        </authorList>
    </citation>
    <scope>NUCLEOTIDE SEQUENCE [LARGE SCALE GENOMIC DNA]</scope>
    <source>
        <strain evidence="3 4">NBRC 102420</strain>
    </source>
</reference>